<evidence type="ECO:0000313" key="1">
    <source>
        <dbReference type="EMBL" id="SVD70628.1"/>
    </source>
</evidence>
<proteinExistence type="predicted"/>
<gene>
    <name evidence="1" type="ORF">METZ01_LOCUS423482</name>
</gene>
<dbReference type="EMBL" id="UINC01167885">
    <property type="protein sequence ID" value="SVD70628.1"/>
    <property type="molecule type" value="Genomic_DNA"/>
</dbReference>
<sequence>MNQIKFFITLLTLCTIIFSQENIGGRPYSFDNQGMRSEISIFSTSGINLDELLNEDANRSGPAPFRYGYRYDTNINSNTHGTWEILDNGDSIWRLSIESEGAYSIGLVYDNFIIPVGATLYVYNANGENILGGYTSVNNADTFSTPQLPGDTCTLEYYKPA</sequence>
<organism evidence="1">
    <name type="scientific">marine metagenome</name>
    <dbReference type="NCBI Taxonomy" id="408172"/>
    <lineage>
        <taxon>unclassified sequences</taxon>
        <taxon>metagenomes</taxon>
        <taxon>ecological metagenomes</taxon>
    </lineage>
</organism>
<feature type="non-terminal residue" evidence="1">
    <location>
        <position position="161"/>
    </location>
</feature>
<protein>
    <submittedName>
        <fullName evidence="1">Uncharacterized protein</fullName>
    </submittedName>
</protein>
<name>A0A382XJZ1_9ZZZZ</name>
<accession>A0A382XJZ1</accession>
<reference evidence="1" key="1">
    <citation type="submission" date="2018-05" db="EMBL/GenBank/DDBJ databases">
        <authorList>
            <person name="Lanie J.A."/>
            <person name="Ng W.-L."/>
            <person name="Kazmierczak K.M."/>
            <person name="Andrzejewski T.M."/>
            <person name="Davidsen T.M."/>
            <person name="Wayne K.J."/>
            <person name="Tettelin H."/>
            <person name="Glass J.I."/>
            <person name="Rusch D."/>
            <person name="Podicherti R."/>
            <person name="Tsui H.-C.T."/>
            <person name="Winkler M.E."/>
        </authorList>
    </citation>
    <scope>NUCLEOTIDE SEQUENCE</scope>
</reference>
<dbReference type="AlphaFoldDB" id="A0A382XJZ1"/>